<protein>
    <recommendedName>
        <fullName evidence="4">O-antigen ligase domain-containing protein</fullName>
    </recommendedName>
</protein>
<dbReference type="EMBL" id="JAPZVM010000009">
    <property type="protein sequence ID" value="MCZ8373204.1"/>
    <property type="molecule type" value="Genomic_DNA"/>
</dbReference>
<name>A0ABT4PJG7_9BACT</name>
<evidence type="ECO:0000313" key="3">
    <source>
        <dbReference type="Proteomes" id="UP001141933"/>
    </source>
</evidence>
<evidence type="ECO:0008006" key="4">
    <source>
        <dbReference type="Google" id="ProtNLM"/>
    </source>
</evidence>
<feature type="transmembrane region" description="Helical" evidence="1">
    <location>
        <begin position="195"/>
        <end position="213"/>
    </location>
</feature>
<accession>A0ABT4PJG7</accession>
<keyword evidence="3" id="KW-1185">Reference proteome</keyword>
<keyword evidence="1" id="KW-0812">Transmembrane</keyword>
<feature type="transmembrane region" description="Helical" evidence="1">
    <location>
        <begin position="119"/>
        <end position="138"/>
    </location>
</feature>
<gene>
    <name evidence="2" type="ORF">O6P32_10880</name>
</gene>
<feature type="transmembrane region" description="Helical" evidence="1">
    <location>
        <begin position="383"/>
        <end position="413"/>
    </location>
</feature>
<evidence type="ECO:0000313" key="2">
    <source>
        <dbReference type="EMBL" id="MCZ8373204.1"/>
    </source>
</evidence>
<reference evidence="2" key="1">
    <citation type="submission" date="2022-12" db="EMBL/GenBank/DDBJ databases">
        <title>Phocaeicola acetigenes sp. nov., isolated feces from a healthy human.</title>
        <authorList>
            <person name="Do H."/>
            <person name="Ha Y.B."/>
            <person name="Kim J.-S."/>
            <person name="Suh M.K."/>
            <person name="Kim H.S."/>
            <person name="Lee J.-S."/>
        </authorList>
    </citation>
    <scope>NUCLEOTIDE SEQUENCE</scope>
    <source>
        <strain evidence="2">KGMB11183</strain>
    </source>
</reference>
<sequence length="430" mass="49188">MIKVIGILLTLIVTSLYLFPFELKHLPGANTKMIMAGLGLIVIGIQMARQKNPLINTGFFKLVLLASLVSLIGLFAVVFNDTSDFEYATYIVSMLVWISAAYVVITWMKFVHETVSVELLAKYIVAVSVMQCVLALAIDSYMPLKQLVNSIMVVTRIMETRLYGMDASLDIAGSRFSVALVLIVYLMNRISKNKSIYKSISYIVAFFIIAIVGNMISRTTTVGVIVALCYFILLLLRNQYNSVVKLRYISILFVGILVCLIPFLCYLYQVNTSFHENIRFAFEGFFSLAEKGRWEVHSNDMLKNMYVFPDNLKTWFIGDGYFDNPYYSEPYYVGPKMGGYYMGTDVGYLRFIYYFGLIGLFAFSAFMLKIGQILMNRFHEERIMFLIIILLNFIVWFKVSTDLFVVYALFLMIPKSGDEGFDKCLKLERT</sequence>
<dbReference type="Proteomes" id="UP001141933">
    <property type="component" value="Unassembled WGS sequence"/>
</dbReference>
<comment type="caution">
    <text evidence="2">The sequence shown here is derived from an EMBL/GenBank/DDBJ whole genome shotgun (WGS) entry which is preliminary data.</text>
</comment>
<keyword evidence="1" id="KW-0472">Membrane</keyword>
<proteinExistence type="predicted"/>
<feature type="transmembrane region" description="Helical" evidence="1">
    <location>
        <begin position="248"/>
        <end position="269"/>
    </location>
</feature>
<feature type="transmembrane region" description="Helical" evidence="1">
    <location>
        <begin position="219"/>
        <end position="236"/>
    </location>
</feature>
<evidence type="ECO:0000256" key="1">
    <source>
        <dbReference type="SAM" id="Phobius"/>
    </source>
</evidence>
<feature type="transmembrane region" description="Helical" evidence="1">
    <location>
        <begin position="59"/>
        <end position="79"/>
    </location>
</feature>
<dbReference type="RefSeq" id="WP_269878515.1">
    <property type="nucleotide sequence ID" value="NZ_JAPZVM010000009.1"/>
</dbReference>
<feature type="transmembrane region" description="Helical" evidence="1">
    <location>
        <begin position="351"/>
        <end position="371"/>
    </location>
</feature>
<keyword evidence="1" id="KW-1133">Transmembrane helix</keyword>
<feature type="transmembrane region" description="Helical" evidence="1">
    <location>
        <begin position="171"/>
        <end position="188"/>
    </location>
</feature>
<feature type="transmembrane region" description="Helical" evidence="1">
    <location>
        <begin position="85"/>
        <end position="107"/>
    </location>
</feature>
<feature type="transmembrane region" description="Helical" evidence="1">
    <location>
        <begin position="30"/>
        <end position="47"/>
    </location>
</feature>
<organism evidence="2 3">
    <name type="scientific">Phocaeicola acetigenes</name>
    <dbReference type="NCBI Taxonomy" id="3016083"/>
    <lineage>
        <taxon>Bacteria</taxon>
        <taxon>Pseudomonadati</taxon>
        <taxon>Bacteroidota</taxon>
        <taxon>Bacteroidia</taxon>
        <taxon>Bacteroidales</taxon>
        <taxon>Bacteroidaceae</taxon>
        <taxon>Phocaeicola</taxon>
    </lineage>
</organism>